<reference evidence="2" key="1">
    <citation type="journal article" date="2023" name="Plant J.">
        <title>Genome sequences and population genomics provide insights into the demographic history, inbreeding, and mutation load of two 'living fossil' tree species of Dipteronia.</title>
        <authorList>
            <person name="Feng Y."/>
            <person name="Comes H.P."/>
            <person name="Chen J."/>
            <person name="Zhu S."/>
            <person name="Lu R."/>
            <person name="Zhang X."/>
            <person name="Li P."/>
            <person name="Qiu J."/>
            <person name="Olsen K.M."/>
            <person name="Qiu Y."/>
        </authorList>
    </citation>
    <scope>NUCLEOTIDE SEQUENCE</scope>
    <source>
        <strain evidence="2">NBL</strain>
    </source>
</reference>
<dbReference type="AlphaFoldDB" id="A0AAD9ZP88"/>
<dbReference type="InterPro" id="IPR029071">
    <property type="entry name" value="Ubiquitin-like_domsf"/>
</dbReference>
<protein>
    <recommendedName>
        <fullName evidence="1">Rad60/SUMO-like domain-containing protein</fullName>
    </recommendedName>
</protein>
<sequence>MKPTALGLIDIMVKNDWVGMQNGDVIDCMITDSSIETLNMSQQEEKPNTTPNPIINVMLYNKLNGMMVFFKIKRTLQFHILVKAFCERTSVDANHARFLFDDRQLVLDQTPQQVY</sequence>
<dbReference type="SUPFAM" id="SSF54236">
    <property type="entry name" value="Ubiquitin-like"/>
    <property type="match status" value="1"/>
</dbReference>
<dbReference type="PANTHER" id="PTHR10562">
    <property type="entry name" value="SMALL UBIQUITIN-RELATED MODIFIER"/>
    <property type="match status" value="1"/>
</dbReference>
<keyword evidence="3" id="KW-1185">Reference proteome</keyword>
<feature type="domain" description="Rad60/SUMO-like" evidence="1">
    <location>
        <begin position="56"/>
        <end position="113"/>
    </location>
</feature>
<gene>
    <name evidence="2" type="ORF">Dsin_027450</name>
</gene>
<feature type="non-terminal residue" evidence="2">
    <location>
        <position position="1"/>
    </location>
</feature>
<dbReference type="Gene3D" id="3.10.20.90">
    <property type="entry name" value="Phosphatidylinositol 3-kinase Catalytic Subunit, Chain A, domain 1"/>
    <property type="match status" value="1"/>
</dbReference>
<organism evidence="2 3">
    <name type="scientific">Dipteronia sinensis</name>
    <dbReference type="NCBI Taxonomy" id="43782"/>
    <lineage>
        <taxon>Eukaryota</taxon>
        <taxon>Viridiplantae</taxon>
        <taxon>Streptophyta</taxon>
        <taxon>Embryophyta</taxon>
        <taxon>Tracheophyta</taxon>
        <taxon>Spermatophyta</taxon>
        <taxon>Magnoliopsida</taxon>
        <taxon>eudicotyledons</taxon>
        <taxon>Gunneridae</taxon>
        <taxon>Pentapetalae</taxon>
        <taxon>rosids</taxon>
        <taxon>malvids</taxon>
        <taxon>Sapindales</taxon>
        <taxon>Sapindaceae</taxon>
        <taxon>Hippocastanoideae</taxon>
        <taxon>Acereae</taxon>
        <taxon>Dipteronia</taxon>
    </lineage>
</organism>
<proteinExistence type="predicted"/>
<dbReference type="Pfam" id="PF11976">
    <property type="entry name" value="Rad60-SLD"/>
    <property type="match status" value="1"/>
</dbReference>
<name>A0AAD9ZP88_9ROSI</name>
<accession>A0AAD9ZP88</accession>
<evidence type="ECO:0000313" key="2">
    <source>
        <dbReference type="EMBL" id="KAK3187889.1"/>
    </source>
</evidence>
<evidence type="ECO:0000259" key="1">
    <source>
        <dbReference type="Pfam" id="PF11976"/>
    </source>
</evidence>
<comment type="caution">
    <text evidence="2">The sequence shown here is derived from an EMBL/GenBank/DDBJ whole genome shotgun (WGS) entry which is preliminary data.</text>
</comment>
<dbReference type="InterPro" id="IPR022617">
    <property type="entry name" value="Rad60/SUMO-like_dom"/>
</dbReference>
<dbReference type="EMBL" id="JANJYJ010000009">
    <property type="protein sequence ID" value="KAK3187889.1"/>
    <property type="molecule type" value="Genomic_DNA"/>
</dbReference>
<dbReference type="Proteomes" id="UP001281410">
    <property type="component" value="Unassembled WGS sequence"/>
</dbReference>
<evidence type="ECO:0000313" key="3">
    <source>
        <dbReference type="Proteomes" id="UP001281410"/>
    </source>
</evidence>